<proteinExistence type="predicted"/>
<reference evidence="3 4" key="1">
    <citation type="submission" date="2023-07" db="EMBL/GenBank/DDBJ databases">
        <title>Closed genoem sequence of Methanomicrococcus sp. Hf6.</title>
        <authorList>
            <person name="Poehlein A."/>
            <person name="Protasov E."/>
            <person name="Platt K."/>
            <person name="Reeh H."/>
            <person name="Daniel R."/>
            <person name="Brune A."/>
        </authorList>
    </citation>
    <scope>NUCLEOTIDE SEQUENCE [LARGE SCALE GENOMIC DNA]</scope>
    <source>
        <strain evidence="3 4">Hf6</strain>
    </source>
</reference>
<dbReference type="KEGG" id="mehf:MmiHf6_03220"/>
<evidence type="ECO:0000259" key="2">
    <source>
        <dbReference type="Pfam" id="PF25231"/>
    </source>
</evidence>
<feature type="transmembrane region" description="Helical" evidence="1">
    <location>
        <begin position="21"/>
        <end position="48"/>
    </location>
</feature>
<accession>A0AA96V7P2</accession>
<dbReference type="InterPro" id="IPR057169">
    <property type="entry name" value="DUF7847"/>
</dbReference>
<protein>
    <recommendedName>
        <fullName evidence="2">DUF7847 domain-containing protein</fullName>
    </recommendedName>
</protein>
<gene>
    <name evidence="3" type="ORF">MmiHf6_03220</name>
</gene>
<feature type="transmembrane region" description="Helical" evidence="1">
    <location>
        <begin position="129"/>
        <end position="160"/>
    </location>
</feature>
<sequence>MVVFMISFNAIMSGGWEDFKANPVLFIPGLLSAILAIVFSIVLIWAMFGDLESAIMLTGSSGSMDINMFESINFDAFDYANFALIYFVSIIIMLVLSSFISAGLTGMAKEVTLTGTTKFGDFFSNGFKYFFRMLLYTIAFIIILCIPAGFLTAIYMILVFGIAATGSGGALVFALLLGLLLLILVVVITVLFVLMFYFTAYAIVVDEMGVIDSFRKSYNIFKENKADVFIFVLLILVITFAVSFVVGIITSILGLIPFGFIGAIAGILINIIITAGLTALTTVWGVRMYYALTDETVVEEIVYEEYSEYSEIEDGILE</sequence>
<dbReference type="AlphaFoldDB" id="A0AA96V7P2"/>
<keyword evidence="4" id="KW-1185">Reference proteome</keyword>
<keyword evidence="1" id="KW-1133">Transmembrane helix</keyword>
<keyword evidence="1" id="KW-0812">Transmembrane</keyword>
<organism evidence="3 4">
    <name type="scientific">Methanimicrococcus hongohii</name>
    <dbReference type="NCBI Taxonomy" id="3028295"/>
    <lineage>
        <taxon>Archaea</taxon>
        <taxon>Methanobacteriati</taxon>
        <taxon>Methanobacteriota</taxon>
        <taxon>Stenosarchaea group</taxon>
        <taxon>Methanomicrobia</taxon>
        <taxon>Methanosarcinales</taxon>
        <taxon>Methanosarcinaceae</taxon>
        <taxon>Methanimicrococcus</taxon>
    </lineage>
</organism>
<evidence type="ECO:0000313" key="3">
    <source>
        <dbReference type="EMBL" id="WNY23026.1"/>
    </source>
</evidence>
<feature type="transmembrane region" description="Helical" evidence="1">
    <location>
        <begin position="172"/>
        <end position="205"/>
    </location>
</feature>
<feature type="transmembrane region" description="Helical" evidence="1">
    <location>
        <begin position="83"/>
        <end position="108"/>
    </location>
</feature>
<keyword evidence="1" id="KW-0472">Membrane</keyword>
<evidence type="ECO:0000256" key="1">
    <source>
        <dbReference type="SAM" id="Phobius"/>
    </source>
</evidence>
<name>A0AA96V7P2_9EURY</name>
<dbReference type="Pfam" id="PF25231">
    <property type="entry name" value="DUF7847"/>
    <property type="match status" value="1"/>
</dbReference>
<feature type="transmembrane region" description="Helical" evidence="1">
    <location>
        <begin position="226"/>
        <end position="249"/>
    </location>
</feature>
<feature type="transmembrane region" description="Helical" evidence="1">
    <location>
        <begin position="255"/>
        <end position="280"/>
    </location>
</feature>
<dbReference type="Proteomes" id="UP001302978">
    <property type="component" value="Chromosome"/>
</dbReference>
<evidence type="ECO:0000313" key="4">
    <source>
        <dbReference type="Proteomes" id="UP001302978"/>
    </source>
</evidence>
<dbReference type="EMBL" id="CP131059">
    <property type="protein sequence ID" value="WNY23026.1"/>
    <property type="molecule type" value="Genomic_DNA"/>
</dbReference>
<feature type="domain" description="DUF7847" evidence="2">
    <location>
        <begin position="11"/>
        <end position="292"/>
    </location>
</feature>